<accession>A0AAD6S6U5</accession>
<sequence length="144" mass="15194">MPKSTTRARKTPTVPYNSTWEQCREAAIIAEHRHILALALAFGVTEAQVVEDREAWLRAPNWEPSRYGWEAGHPEYGTGSGWGPTPDPSTMDHEWGTGDGWGTGMQQASTTAMTSGWGTGAPGASTTATTSTAAPTVGSADGTS</sequence>
<keyword evidence="3" id="KW-1185">Reference proteome</keyword>
<feature type="compositionally biased region" description="Low complexity" evidence="1">
    <location>
        <begin position="122"/>
        <end position="144"/>
    </location>
</feature>
<reference evidence="2" key="1">
    <citation type="submission" date="2023-03" db="EMBL/GenBank/DDBJ databases">
        <title>Massive genome expansion in bonnet fungi (Mycena s.s.) driven by repeated elements and novel gene families across ecological guilds.</title>
        <authorList>
            <consortium name="Lawrence Berkeley National Laboratory"/>
            <person name="Harder C.B."/>
            <person name="Miyauchi S."/>
            <person name="Viragh M."/>
            <person name="Kuo A."/>
            <person name="Thoen E."/>
            <person name="Andreopoulos B."/>
            <person name="Lu D."/>
            <person name="Skrede I."/>
            <person name="Drula E."/>
            <person name="Henrissat B."/>
            <person name="Morin E."/>
            <person name="Kohler A."/>
            <person name="Barry K."/>
            <person name="LaButti K."/>
            <person name="Morin E."/>
            <person name="Salamov A."/>
            <person name="Lipzen A."/>
            <person name="Mereny Z."/>
            <person name="Hegedus B."/>
            <person name="Baldrian P."/>
            <person name="Stursova M."/>
            <person name="Weitz H."/>
            <person name="Taylor A."/>
            <person name="Grigoriev I.V."/>
            <person name="Nagy L.G."/>
            <person name="Martin F."/>
            <person name="Kauserud H."/>
        </authorList>
    </citation>
    <scope>NUCLEOTIDE SEQUENCE</scope>
    <source>
        <strain evidence="2">CBHHK200</strain>
    </source>
</reference>
<proteinExistence type="predicted"/>
<feature type="region of interest" description="Disordered" evidence="1">
    <location>
        <begin position="74"/>
        <end position="144"/>
    </location>
</feature>
<protein>
    <submittedName>
        <fullName evidence="2">Uncharacterized protein</fullName>
    </submittedName>
</protein>
<gene>
    <name evidence="2" type="ORF">C8F04DRAFT_1194677</name>
</gene>
<dbReference type="EMBL" id="JARJCM010000213">
    <property type="protein sequence ID" value="KAJ7022276.1"/>
    <property type="molecule type" value="Genomic_DNA"/>
</dbReference>
<organism evidence="2 3">
    <name type="scientific">Mycena alexandri</name>
    <dbReference type="NCBI Taxonomy" id="1745969"/>
    <lineage>
        <taxon>Eukaryota</taxon>
        <taxon>Fungi</taxon>
        <taxon>Dikarya</taxon>
        <taxon>Basidiomycota</taxon>
        <taxon>Agaricomycotina</taxon>
        <taxon>Agaricomycetes</taxon>
        <taxon>Agaricomycetidae</taxon>
        <taxon>Agaricales</taxon>
        <taxon>Marasmiineae</taxon>
        <taxon>Mycenaceae</taxon>
        <taxon>Mycena</taxon>
    </lineage>
</organism>
<dbReference type="AlphaFoldDB" id="A0AAD6S6U5"/>
<evidence type="ECO:0000313" key="3">
    <source>
        <dbReference type="Proteomes" id="UP001218188"/>
    </source>
</evidence>
<feature type="compositionally biased region" description="Polar residues" evidence="1">
    <location>
        <begin position="104"/>
        <end position="113"/>
    </location>
</feature>
<evidence type="ECO:0000313" key="2">
    <source>
        <dbReference type="EMBL" id="KAJ7022276.1"/>
    </source>
</evidence>
<name>A0AAD6S6U5_9AGAR</name>
<dbReference type="Proteomes" id="UP001218188">
    <property type="component" value="Unassembled WGS sequence"/>
</dbReference>
<comment type="caution">
    <text evidence="2">The sequence shown here is derived from an EMBL/GenBank/DDBJ whole genome shotgun (WGS) entry which is preliminary data.</text>
</comment>
<evidence type="ECO:0000256" key="1">
    <source>
        <dbReference type="SAM" id="MobiDB-lite"/>
    </source>
</evidence>